<comment type="caution">
    <text evidence="1">The sequence shown here is derived from an EMBL/GenBank/DDBJ whole genome shotgun (WGS) entry which is preliminary data.</text>
</comment>
<proteinExistence type="predicted"/>
<gene>
    <name evidence="1" type="ORF">WH91_08025</name>
</gene>
<evidence type="ECO:0000313" key="2">
    <source>
        <dbReference type="Proteomes" id="UP000033519"/>
    </source>
</evidence>
<dbReference type="InterPro" id="IPR017042">
    <property type="entry name" value="UCP036055"/>
</dbReference>
<dbReference type="RefSeq" id="WP_046170489.1">
    <property type="nucleotide sequence ID" value="NZ_LAPV01000088.1"/>
</dbReference>
<name>A0ABR5DZS4_9HYPH</name>
<evidence type="ECO:0000313" key="1">
    <source>
        <dbReference type="EMBL" id="KKC33529.1"/>
    </source>
</evidence>
<keyword evidence="2" id="KW-1185">Reference proteome</keyword>
<dbReference type="PIRSF" id="PIRSF036055">
    <property type="entry name" value="UCP036055"/>
    <property type="match status" value="1"/>
</dbReference>
<dbReference type="Proteomes" id="UP000033519">
    <property type="component" value="Unassembled WGS sequence"/>
</dbReference>
<dbReference type="EMBL" id="LAPV01000088">
    <property type="protein sequence ID" value="KKC33529.1"/>
    <property type="molecule type" value="Genomic_DNA"/>
</dbReference>
<organism evidence="1 2">
    <name type="scientific">Devosia psychrophila</name>
    <dbReference type="NCBI Taxonomy" id="728005"/>
    <lineage>
        <taxon>Bacteria</taxon>
        <taxon>Pseudomonadati</taxon>
        <taxon>Pseudomonadota</taxon>
        <taxon>Alphaproteobacteria</taxon>
        <taxon>Hyphomicrobiales</taxon>
        <taxon>Devosiaceae</taxon>
        <taxon>Devosia</taxon>
    </lineage>
</organism>
<protein>
    <submittedName>
        <fullName evidence="1">Uncharacterized protein</fullName>
    </submittedName>
</protein>
<reference evidence="1 2" key="1">
    <citation type="submission" date="2015-03" db="EMBL/GenBank/DDBJ databases">
        <authorList>
            <person name="Lepp D."/>
            <person name="Hassan Y.I."/>
            <person name="Li X.-Z."/>
            <person name="Zhou T."/>
        </authorList>
    </citation>
    <scope>NUCLEOTIDE SEQUENCE [LARGE SCALE GENOMIC DNA]</scope>
    <source>
        <strain evidence="1 2">Cr7-05</strain>
    </source>
</reference>
<accession>A0ABR5DZS4</accession>
<sequence>MSAQLIFDLAPLGATVSYSDGTPRPPERFSKKLAAWENRNSGGRLIRKLSARKAGSAVLAASITLHEGDYGAQGVVVLTVHRSFSVDSDLKFAVTQCPAIGSVRILSRAGEDGELLHLADNRAAAEAWLTSHRHLGAILDGVTADEVAASAVEGRAAA</sequence>